<accession>A0A4V5ZYP5</accession>
<dbReference type="InterPro" id="IPR012349">
    <property type="entry name" value="Split_barrel_FMN-bd"/>
</dbReference>
<dbReference type="Proteomes" id="UP000298663">
    <property type="component" value="Unassembled WGS sequence"/>
</dbReference>
<reference evidence="1 2" key="2">
    <citation type="journal article" date="2019" name="G3 (Bethesda)">
        <title>Hybrid Assembly of the Genome of the Entomopathogenic Nematode Steinernema carpocapsae Identifies the X-Chromosome.</title>
        <authorList>
            <person name="Serra L."/>
            <person name="Macchietto M."/>
            <person name="Macias-Munoz A."/>
            <person name="McGill C.J."/>
            <person name="Rodriguez I.M."/>
            <person name="Rodriguez B."/>
            <person name="Murad R."/>
            <person name="Mortazavi A."/>
        </authorList>
    </citation>
    <scope>NUCLEOTIDE SEQUENCE [LARGE SCALE GENOMIC DNA]</scope>
    <source>
        <strain evidence="1 2">ALL</strain>
    </source>
</reference>
<name>A0A4V5ZYP5_STECR</name>
<dbReference type="SUPFAM" id="SSF50475">
    <property type="entry name" value="FMN-binding split barrel"/>
    <property type="match status" value="1"/>
</dbReference>
<evidence type="ECO:0000313" key="2">
    <source>
        <dbReference type="Proteomes" id="UP000298663"/>
    </source>
</evidence>
<evidence type="ECO:0008006" key="3">
    <source>
        <dbReference type="Google" id="ProtNLM"/>
    </source>
</evidence>
<dbReference type="Gene3D" id="2.30.110.10">
    <property type="entry name" value="Electron Transport, Fmn-binding Protein, Chain A"/>
    <property type="match status" value="1"/>
</dbReference>
<dbReference type="OrthoDB" id="303614at2759"/>
<protein>
    <recommendedName>
        <fullName evidence="3">Pyridoxal 5'-phosphate synthase</fullName>
    </recommendedName>
</protein>
<reference evidence="1 2" key="1">
    <citation type="journal article" date="2015" name="Genome Biol.">
        <title>Comparative genomics of Steinernema reveals deeply conserved gene regulatory networks.</title>
        <authorList>
            <person name="Dillman A.R."/>
            <person name="Macchietto M."/>
            <person name="Porter C.F."/>
            <person name="Rogers A."/>
            <person name="Williams B."/>
            <person name="Antoshechkin I."/>
            <person name="Lee M.M."/>
            <person name="Goodwin Z."/>
            <person name="Lu X."/>
            <person name="Lewis E.E."/>
            <person name="Goodrich-Blair H."/>
            <person name="Stock S.P."/>
            <person name="Adams B.J."/>
            <person name="Sternberg P.W."/>
            <person name="Mortazavi A."/>
        </authorList>
    </citation>
    <scope>NUCLEOTIDE SEQUENCE [LARGE SCALE GENOMIC DNA]</scope>
    <source>
        <strain evidence="1 2">ALL</strain>
    </source>
</reference>
<dbReference type="EMBL" id="AZBU02000009">
    <property type="protein sequence ID" value="TKR64415.1"/>
    <property type="molecule type" value="Genomic_DNA"/>
</dbReference>
<comment type="caution">
    <text evidence="1">The sequence shown here is derived from an EMBL/GenBank/DDBJ whole genome shotgun (WGS) entry which is preliminary data.</text>
</comment>
<proteinExistence type="predicted"/>
<gene>
    <name evidence="1" type="ORF">L596_024950</name>
</gene>
<sequence>MAQVRPFLLEGNIPHDPVSLFDQWFKEQAILSPNVLFDDGKAVTLTTCVNNKPSSRVLQLKSYENDEFVFCTKPQRPRARI</sequence>
<keyword evidence="2" id="KW-1185">Reference proteome</keyword>
<dbReference type="AlphaFoldDB" id="A0A4V5ZYP5"/>
<dbReference type="STRING" id="34508.A0A4V5ZYP5"/>
<organism evidence="1 2">
    <name type="scientific">Steinernema carpocapsae</name>
    <name type="common">Entomopathogenic nematode</name>
    <dbReference type="NCBI Taxonomy" id="34508"/>
    <lineage>
        <taxon>Eukaryota</taxon>
        <taxon>Metazoa</taxon>
        <taxon>Ecdysozoa</taxon>
        <taxon>Nematoda</taxon>
        <taxon>Chromadorea</taxon>
        <taxon>Rhabditida</taxon>
        <taxon>Tylenchina</taxon>
        <taxon>Panagrolaimomorpha</taxon>
        <taxon>Strongyloidoidea</taxon>
        <taxon>Steinernematidae</taxon>
        <taxon>Steinernema</taxon>
    </lineage>
</organism>
<evidence type="ECO:0000313" key="1">
    <source>
        <dbReference type="EMBL" id="TKR64415.1"/>
    </source>
</evidence>